<comment type="similarity">
    <text evidence="2">Belongs to the RNase H family.</text>
</comment>
<gene>
    <name evidence="10" type="ORF">D9611_007204</name>
</gene>
<evidence type="ECO:0000256" key="2">
    <source>
        <dbReference type="ARBA" id="ARBA00005300"/>
    </source>
</evidence>
<dbReference type="InterPro" id="IPR036691">
    <property type="entry name" value="Endo/exonu/phosph_ase_sf"/>
</dbReference>
<keyword evidence="6" id="KW-0255">Endonuclease</keyword>
<feature type="domain" description="RNase H type-1" evidence="9">
    <location>
        <begin position="758"/>
        <end position="901"/>
    </location>
</feature>
<feature type="compositionally biased region" description="Basic and acidic residues" evidence="8">
    <location>
        <begin position="717"/>
        <end position="726"/>
    </location>
</feature>
<proteinExistence type="inferred from homology"/>
<evidence type="ECO:0000256" key="4">
    <source>
        <dbReference type="ARBA" id="ARBA00022722"/>
    </source>
</evidence>
<evidence type="ECO:0000256" key="3">
    <source>
        <dbReference type="ARBA" id="ARBA00012180"/>
    </source>
</evidence>
<keyword evidence="5" id="KW-0479">Metal-binding</keyword>
<feature type="region of interest" description="Disordered" evidence="8">
    <location>
        <begin position="638"/>
        <end position="659"/>
    </location>
</feature>
<dbReference type="Pfam" id="PF00075">
    <property type="entry name" value="RNase_H"/>
    <property type="match status" value="1"/>
</dbReference>
<sequence length="952" mass="108701">MVQFPWKNSRQHRTILAVYAPNSSRENESFWITLASKWDGPNPPPRPDIMLGDTNIVEDSLDRLPIRRDDPGAVSALRGLKRKLGIVDGWRDENPDGIQYTYLQETTGSQSRIDRIYVTPKILRTTREWLVEPSDIHTDHSLVSFHYYDPGQPVHGNGRATIPLWLAKDEKFLKKAKCLVRSAVEEARMVAGGDAETPEKTYPVQEVYHALKVSLHCWAKVRVKDAQPKMRRRIESRKKELKKVVNNKEMPERERVETAAAIETEIRSMHMRHHSTGKDRTHLKYSSENEIVGKLWVNGSKEDATRDPIMALKKPQTESDPNPGLEYNSKKMAEIARDYHEKLQEEGMYNHASDEEEEQTHREVLNTIKKRLSPEQVQTLDSRLTRGEVHVALMGVPNEKAPGVDGYPIEILKALAASPKRPEEWEAEDDMTSILTLTYNEIERVGGRTQFKTRVQGMPQEVEKCFEKMITKFVWNGRMPAVNAETLRLPHEEGGFKILDVRARNEAIDLMKLKQYLTFELRPRWTQIIDHLLSRNIPTTHRVRDADAAQNMFLQSWEAAKQEKKSEAPASIRKMLKTARKYGVRAEPFEPSEDVKAEMPLWHHIGWKKGIRRRNNGARADCLRSTHEVFTVGDAVEFSQREHEPEEQPMSESESSECSWDGNNDRTHTCCEMCTIETLKGCDDMKRCQAECKRLLLGLNEMWRPLAEEEGSDSDSQETRDEEYNRSKCSSRTEMFRVFTAGPQVHKNQGKSRVHTSTTGDINIYTDGSGMNPGYEEARAGVGVWFGPEDERNYSGRVPENLPQTNNSAEALAVLVALQKVPGKENVVIHTDSKFVIDSLTTAREKTENTDWLLQSNKETLEPIISKIRRRRGKTTFKKVKGHSGIKGNEEADRLAGEGAEKPLGDKINLRIPKDARVQGAKLSEMTQALLYKGIRRAKASKTMPRRKTVAH</sequence>
<dbReference type="InterPro" id="IPR036397">
    <property type="entry name" value="RNaseH_sf"/>
</dbReference>
<organism evidence="10 11">
    <name type="scientific">Ephemerocybe angulata</name>
    <dbReference type="NCBI Taxonomy" id="980116"/>
    <lineage>
        <taxon>Eukaryota</taxon>
        <taxon>Fungi</taxon>
        <taxon>Dikarya</taxon>
        <taxon>Basidiomycota</taxon>
        <taxon>Agaricomycotina</taxon>
        <taxon>Agaricomycetes</taxon>
        <taxon>Agaricomycetidae</taxon>
        <taxon>Agaricales</taxon>
        <taxon>Agaricineae</taxon>
        <taxon>Psathyrellaceae</taxon>
        <taxon>Ephemerocybe</taxon>
    </lineage>
</organism>
<dbReference type="EMBL" id="JAACJK010000221">
    <property type="protein sequence ID" value="KAF5314570.1"/>
    <property type="molecule type" value="Genomic_DNA"/>
</dbReference>
<keyword evidence="11" id="KW-1185">Reference proteome</keyword>
<dbReference type="Gene3D" id="3.30.420.10">
    <property type="entry name" value="Ribonuclease H-like superfamily/Ribonuclease H"/>
    <property type="match status" value="1"/>
</dbReference>
<evidence type="ECO:0000256" key="1">
    <source>
        <dbReference type="ARBA" id="ARBA00000077"/>
    </source>
</evidence>
<keyword evidence="4" id="KW-0540">Nuclease</keyword>
<comment type="caution">
    <text evidence="10">The sequence shown here is derived from an EMBL/GenBank/DDBJ whole genome shotgun (WGS) entry which is preliminary data.</text>
</comment>
<dbReference type="SUPFAM" id="SSF56219">
    <property type="entry name" value="DNase I-like"/>
    <property type="match status" value="1"/>
</dbReference>
<reference evidence="10 11" key="1">
    <citation type="journal article" date="2020" name="ISME J.">
        <title>Uncovering the hidden diversity of litter-decomposition mechanisms in mushroom-forming fungi.</title>
        <authorList>
            <person name="Floudas D."/>
            <person name="Bentzer J."/>
            <person name="Ahren D."/>
            <person name="Johansson T."/>
            <person name="Persson P."/>
            <person name="Tunlid A."/>
        </authorList>
    </citation>
    <scope>NUCLEOTIDE SEQUENCE [LARGE SCALE GENOMIC DNA]</scope>
    <source>
        <strain evidence="10 11">CBS 175.51</strain>
    </source>
</reference>
<dbReference type="PROSITE" id="PS50879">
    <property type="entry name" value="RNASE_H_1"/>
    <property type="match status" value="1"/>
</dbReference>
<comment type="catalytic activity">
    <reaction evidence="1">
        <text>Endonucleolytic cleavage to 5'-phosphomonoester.</text>
        <dbReference type="EC" id="3.1.26.4"/>
    </reaction>
</comment>
<dbReference type="AlphaFoldDB" id="A0A8H5B0M9"/>
<dbReference type="InterPro" id="IPR002156">
    <property type="entry name" value="RNaseH_domain"/>
</dbReference>
<evidence type="ECO:0000313" key="11">
    <source>
        <dbReference type="Proteomes" id="UP000541558"/>
    </source>
</evidence>
<evidence type="ECO:0000259" key="9">
    <source>
        <dbReference type="PROSITE" id="PS50879"/>
    </source>
</evidence>
<dbReference type="Gene3D" id="3.60.10.10">
    <property type="entry name" value="Endonuclease/exonuclease/phosphatase"/>
    <property type="match status" value="1"/>
</dbReference>
<evidence type="ECO:0000256" key="5">
    <source>
        <dbReference type="ARBA" id="ARBA00022723"/>
    </source>
</evidence>
<protein>
    <recommendedName>
        <fullName evidence="3">ribonuclease H</fullName>
        <ecNumber evidence="3">3.1.26.4</ecNumber>
    </recommendedName>
</protein>
<dbReference type="GO" id="GO:0004523">
    <property type="term" value="F:RNA-DNA hybrid ribonuclease activity"/>
    <property type="evidence" value="ECO:0007669"/>
    <property type="project" value="UniProtKB-EC"/>
</dbReference>
<evidence type="ECO:0000256" key="8">
    <source>
        <dbReference type="SAM" id="MobiDB-lite"/>
    </source>
</evidence>
<name>A0A8H5B0M9_9AGAR</name>
<dbReference type="PANTHER" id="PTHR10642">
    <property type="entry name" value="RIBONUCLEASE H1"/>
    <property type="match status" value="1"/>
</dbReference>
<dbReference type="OrthoDB" id="3062525at2759"/>
<evidence type="ECO:0000313" key="10">
    <source>
        <dbReference type="EMBL" id="KAF5314570.1"/>
    </source>
</evidence>
<dbReference type="GO" id="GO:0003676">
    <property type="term" value="F:nucleic acid binding"/>
    <property type="evidence" value="ECO:0007669"/>
    <property type="project" value="InterPro"/>
</dbReference>
<dbReference type="PANTHER" id="PTHR10642:SF26">
    <property type="entry name" value="RIBONUCLEASE H1"/>
    <property type="match status" value="1"/>
</dbReference>
<dbReference type="Proteomes" id="UP000541558">
    <property type="component" value="Unassembled WGS sequence"/>
</dbReference>
<dbReference type="InterPro" id="IPR005135">
    <property type="entry name" value="Endo/exonuclease/phosphatase"/>
</dbReference>
<evidence type="ECO:0000256" key="7">
    <source>
        <dbReference type="ARBA" id="ARBA00022801"/>
    </source>
</evidence>
<dbReference type="InterPro" id="IPR050092">
    <property type="entry name" value="RNase_H"/>
</dbReference>
<dbReference type="Pfam" id="PF03372">
    <property type="entry name" value="Exo_endo_phos"/>
    <property type="match status" value="1"/>
</dbReference>
<accession>A0A8H5B0M9</accession>
<feature type="compositionally biased region" description="Low complexity" evidence="8">
    <location>
        <begin position="648"/>
        <end position="659"/>
    </location>
</feature>
<dbReference type="GO" id="GO:0046872">
    <property type="term" value="F:metal ion binding"/>
    <property type="evidence" value="ECO:0007669"/>
    <property type="project" value="UniProtKB-KW"/>
</dbReference>
<dbReference type="EC" id="3.1.26.4" evidence="3"/>
<keyword evidence="7" id="KW-0378">Hydrolase</keyword>
<dbReference type="InterPro" id="IPR012337">
    <property type="entry name" value="RNaseH-like_sf"/>
</dbReference>
<dbReference type="SUPFAM" id="SSF53098">
    <property type="entry name" value="Ribonuclease H-like"/>
    <property type="match status" value="1"/>
</dbReference>
<evidence type="ECO:0000256" key="6">
    <source>
        <dbReference type="ARBA" id="ARBA00022759"/>
    </source>
</evidence>
<dbReference type="GO" id="GO:0043137">
    <property type="term" value="P:DNA replication, removal of RNA primer"/>
    <property type="evidence" value="ECO:0007669"/>
    <property type="project" value="TreeGrafter"/>
</dbReference>
<feature type="region of interest" description="Disordered" evidence="8">
    <location>
        <begin position="708"/>
        <end position="729"/>
    </location>
</feature>
<dbReference type="CDD" id="cd09280">
    <property type="entry name" value="RNase_HI_eukaryote_like"/>
    <property type="match status" value="1"/>
</dbReference>